<dbReference type="InterPro" id="IPR024072">
    <property type="entry name" value="DHFR-like_dom_sf"/>
</dbReference>
<comment type="caution">
    <text evidence="2">The sequence shown here is derived from an EMBL/GenBank/DDBJ whole genome shotgun (WGS) entry which is preliminary data.</text>
</comment>
<dbReference type="EMBL" id="SNWQ01000021">
    <property type="protein sequence ID" value="TDO35844.1"/>
    <property type="molecule type" value="Genomic_DNA"/>
</dbReference>
<protein>
    <submittedName>
        <fullName evidence="2">Dihydrofolate reductase</fullName>
    </submittedName>
</protein>
<dbReference type="PANTHER" id="PTHR38011:SF2">
    <property type="entry name" value="BIFUNCTIONAL DEAMINASE-REDUCTASE DOMAIN PROTEIN"/>
    <property type="match status" value="1"/>
</dbReference>
<dbReference type="AlphaFoldDB" id="A0A4R6JI98"/>
<evidence type="ECO:0000313" key="3">
    <source>
        <dbReference type="Proteomes" id="UP000295388"/>
    </source>
</evidence>
<dbReference type="InterPro" id="IPR050765">
    <property type="entry name" value="Riboflavin_Biosynth_HTPR"/>
</dbReference>
<dbReference type="Proteomes" id="UP000295388">
    <property type="component" value="Unassembled WGS sequence"/>
</dbReference>
<reference evidence="2 3" key="1">
    <citation type="submission" date="2019-03" db="EMBL/GenBank/DDBJ databases">
        <title>Genomic Encyclopedia of Type Strains, Phase III (KMG-III): the genomes of soil and plant-associated and newly described type strains.</title>
        <authorList>
            <person name="Whitman W."/>
        </authorList>
    </citation>
    <scope>NUCLEOTIDE SEQUENCE [LARGE SCALE GENOMIC DNA]</scope>
    <source>
        <strain evidence="2 3">VKM Ac-2527</strain>
    </source>
</reference>
<proteinExistence type="predicted"/>
<dbReference type="GO" id="GO:0008703">
    <property type="term" value="F:5-amino-6-(5-phosphoribosylamino)uracil reductase activity"/>
    <property type="evidence" value="ECO:0007669"/>
    <property type="project" value="InterPro"/>
</dbReference>
<gene>
    <name evidence="2" type="ORF">EV643_121117</name>
</gene>
<name>A0A4R6JI98_9ACTN</name>
<organism evidence="2 3">
    <name type="scientific">Kribbella caucasensis</name>
    <dbReference type="NCBI Taxonomy" id="2512215"/>
    <lineage>
        <taxon>Bacteria</taxon>
        <taxon>Bacillati</taxon>
        <taxon>Actinomycetota</taxon>
        <taxon>Actinomycetes</taxon>
        <taxon>Propionibacteriales</taxon>
        <taxon>Kribbellaceae</taxon>
        <taxon>Kribbella</taxon>
    </lineage>
</organism>
<feature type="domain" description="Bacterial bifunctional deaminase-reductase C-terminal" evidence="1">
    <location>
        <begin position="2"/>
        <end position="173"/>
    </location>
</feature>
<dbReference type="RefSeq" id="WP_133804301.1">
    <property type="nucleotide sequence ID" value="NZ_SNWQ01000021.1"/>
</dbReference>
<dbReference type="GO" id="GO:0009231">
    <property type="term" value="P:riboflavin biosynthetic process"/>
    <property type="evidence" value="ECO:0007669"/>
    <property type="project" value="InterPro"/>
</dbReference>
<evidence type="ECO:0000259" key="1">
    <source>
        <dbReference type="Pfam" id="PF01872"/>
    </source>
</evidence>
<dbReference type="PANTHER" id="PTHR38011">
    <property type="entry name" value="DIHYDROFOLATE REDUCTASE FAMILY PROTEIN (AFU_ORTHOLOGUE AFUA_8G06820)"/>
    <property type="match status" value="1"/>
</dbReference>
<keyword evidence="3" id="KW-1185">Reference proteome</keyword>
<dbReference type="Pfam" id="PF01872">
    <property type="entry name" value="RibD_C"/>
    <property type="match status" value="1"/>
</dbReference>
<dbReference type="InterPro" id="IPR002734">
    <property type="entry name" value="RibDG_C"/>
</dbReference>
<dbReference type="SUPFAM" id="SSF53597">
    <property type="entry name" value="Dihydrofolate reductase-like"/>
    <property type="match status" value="1"/>
</dbReference>
<sequence length="180" mass="19746">MRKIIASLFISLDGVVEAPETWHFPYFDDEMGAAVDSLAAQSDTMLLGRNTYQMFAGYWPHQGDDVEMAAHMNGVDKLVVSRTLDSVEEWQNSTLVKGDPIEQLTALKDGPGKNINVVGSVTLVRSLLRSKVLDELHLLVHPIAVGHGVRLFDDGETVPLELISSTTFTTGVLHTAYRPA</sequence>
<dbReference type="Gene3D" id="3.40.430.10">
    <property type="entry name" value="Dihydrofolate Reductase, subunit A"/>
    <property type="match status" value="1"/>
</dbReference>
<accession>A0A4R6JI98</accession>
<evidence type="ECO:0000313" key="2">
    <source>
        <dbReference type="EMBL" id="TDO35844.1"/>
    </source>
</evidence>
<dbReference type="OrthoDB" id="3471498at2"/>